<keyword evidence="4" id="KW-0092">Biotin</keyword>
<evidence type="ECO:0000313" key="7">
    <source>
        <dbReference type="EMBL" id="CCI83689.1"/>
    </source>
</evidence>
<feature type="domain" description="BPL/LPL catalytic" evidence="6">
    <location>
        <begin position="6"/>
        <end position="185"/>
    </location>
</feature>
<evidence type="ECO:0000259" key="6">
    <source>
        <dbReference type="PROSITE" id="PS51733"/>
    </source>
</evidence>
<dbReference type="EMBL" id="AHAE01000051">
    <property type="protein sequence ID" value="EJZ81916.1"/>
    <property type="molecule type" value="Genomic_DNA"/>
</dbReference>
<evidence type="ECO:0000256" key="3">
    <source>
        <dbReference type="ARBA" id="ARBA00022840"/>
    </source>
</evidence>
<dbReference type="EC" id="6.3.4.15" evidence="5"/>
<sequence>MAALNADALSDRLRETYPRVEVAAEVGSTNDELLSGDGPHRSVLFAEHQSAGKGRQGRQWLAPAGSQVAFSVLLRPTVQERDFLGLLPLAAGLAVTDAIEGTTLKWPNDVLVDGERKLAGILSEAADLERDPRVVVGVGINVTQERSELPVEHATSLHAEGRDADRTELAGDVLEALAKRLEQLGTPDGRRSLINAYRQRCATLGQEVVVAAPGGEVRGIAADIAPGGELLLERHTGGRQEVSAGDVTHVRRASGETWQ</sequence>
<evidence type="ECO:0000256" key="1">
    <source>
        <dbReference type="ARBA" id="ARBA00022598"/>
    </source>
</evidence>
<evidence type="ECO:0000313" key="9">
    <source>
        <dbReference type="Proteomes" id="UP000006078"/>
    </source>
</evidence>
<dbReference type="RefSeq" id="WP_004601051.1">
    <property type="nucleotide sequence ID" value="NZ_HF541867.1"/>
</dbReference>
<dbReference type="GO" id="GO:0005737">
    <property type="term" value="C:cytoplasm"/>
    <property type="evidence" value="ECO:0007669"/>
    <property type="project" value="TreeGrafter"/>
</dbReference>
<dbReference type="PROSITE" id="PS51733">
    <property type="entry name" value="BPL_LPL_CATALYTIC"/>
    <property type="match status" value="1"/>
</dbReference>
<dbReference type="Pfam" id="PF02237">
    <property type="entry name" value="BPL_C"/>
    <property type="match status" value="1"/>
</dbReference>
<evidence type="ECO:0000256" key="2">
    <source>
        <dbReference type="ARBA" id="ARBA00022741"/>
    </source>
</evidence>
<dbReference type="InterPro" id="IPR004143">
    <property type="entry name" value="BPL_LPL_catalytic"/>
</dbReference>
<evidence type="ECO:0000313" key="10">
    <source>
        <dbReference type="Proteomes" id="UP000011016"/>
    </source>
</evidence>
<dbReference type="SUPFAM" id="SSF50037">
    <property type="entry name" value="C-terminal domain of transcriptional repressors"/>
    <property type="match status" value="1"/>
</dbReference>
<keyword evidence="9" id="KW-1185">Reference proteome</keyword>
<dbReference type="GO" id="GO:0004077">
    <property type="term" value="F:biotin--[biotin carboxyl-carrier protein] ligase activity"/>
    <property type="evidence" value="ECO:0007669"/>
    <property type="project" value="UniProtKB-EC"/>
</dbReference>
<keyword evidence="1 7" id="KW-0436">Ligase</keyword>
<keyword evidence="2" id="KW-0547">Nucleotide-binding</keyword>
<dbReference type="PANTHER" id="PTHR12835">
    <property type="entry name" value="BIOTIN PROTEIN LIGASE"/>
    <property type="match status" value="1"/>
</dbReference>
<dbReference type="InterPro" id="IPR004408">
    <property type="entry name" value="Biotin_CoA_COase_ligase"/>
</dbReference>
<dbReference type="Gene3D" id="3.30.930.10">
    <property type="entry name" value="Bira Bifunctional Protein, Domain 2"/>
    <property type="match status" value="1"/>
</dbReference>
<dbReference type="GO" id="GO:0005524">
    <property type="term" value="F:ATP binding"/>
    <property type="evidence" value="ECO:0007669"/>
    <property type="project" value="UniProtKB-KW"/>
</dbReference>
<organism evidence="7 10">
    <name type="scientific">Corynebacterium otitidis ATCC 51513</name>
    <dbReference type="NCBI Taxonomy" id="883169"/>
    <lineage>
        <taxon>Bacteria</taxon>
        <taxon>Bacillati</taxon>
        <taxon>Actinomycetota</taxon>
        <taxon>Actinomycetes</taxon>
        <taxon>Mycobacteriales</taxon>
        <taxon>Corynebacteriaceae</taxon>
        <taxon>Corynebacterium</taxon>
    </lineage>
</organism>
<dbReference type="STRING" id="29321.AAV33_01575"/>
<dbReference type="Proteomes" id="UP000011016">
    <property type="component" value="Unassembled WGS sequence"/>
</dbReference>
<evidence type="ECO:0000256" key="5">
    <source>
        <dbReference type="ARBA" id="ARBA00024227"/>
    </source>
</evidence>
<protein>
    <recommendedName>
        <fullName evidence="5">biotin--[biotin carboxyl-carrier protein] ligase</fullName>
        <ecNumber evidence="5">6.3.4.15</ecNumber>
    </recommendedName>
</protein>
<evidence type="ECO:0000313" key="8">
    <source>
        <dbReference type="EMBL" id="EJZ81916.1"/>
    </source>
</evidence>
<name>I7LC67_9CORY</name>
<dbReference type="Gene3D" id="2.30.30.100">
    <property type="match status" value="1"/>
</dbReference>
<reference evidence="7 10" key="1">
    <citation type="journal article" date="2012" name="J. Bacteriol.">
        <title>Draft Genome Sequence of Turicella otitidis ATCC 51513, Isolated from Middle Ear Fluid from a Child with Otitis Media.</title>
        <authorList>
            <person name="Brinkrolf K."/>
            <person name="Schneider J."/>
            <person name="Knecht M."/>
            <person name="Ruckert C."/>
            <person name="Tauch A."/>
        </authorList>
    </citation>
    <scope>NUCLEOTIDE SEQUENCE [LARGE SCALE GENOMIC DNA]</scope>
    <source>
        <strain evidence="7 10">ATCC 51513</strain>
    </source>
</reference>
<dbReference type="Pfam" id="PF03099">
    <property type="entry name" value="BPL_LplA_LipB"/>
    <property type="match status" value="1"/>
</dbReference>
<dbReference type="HOGENOM" id="CLU_051096_5_0_11"/>
<dbReference type="Proteomes" id="UP000006078">
    <property type="component" value="Unassembled WGS sequence"/>
</dbReference>
<reference evidence="8 9" key="2">
    <citation type="submission" date="2012-08" db="EMBL/GenBank/DDBJ databases">
        <title>The Genome Sequence of Turicella otitidis ATCC 51513.</title>
        <authorList>
            <consortium name="The Broad Institute Genome Sequencing Platform"/>
            <person name="Earl A."/>
            <person name="Ward D."/>
            <person name="Feldgarden M."/>
            <person name="Gevers D."/>
            <person name="Huys G."/>
            <person name="Walker B."/>
            <person name="Young S.K."/>
            <person name="Zeng Q."/>
            <person name="Gargeya S."/>
            <person name="Fitzgerald M."/>
            <person name="Haas B."/>
            <person name="Abouelleil A."/>
            <person name="Alvarado L."/>
            <person name="Arachchi H.M."/>
            <person name="Berlin A.M."/>
            <person name="Chapman S.B."/>
            <person name="Goldberg J."/>
            <person name="Griggs A."/>
            <person name="Gujja S."/>
            <person name="Hansen M."/>
            <person name="Howarth C."/>
            <person name="Imamovic A."/>
            <person name="Larimer J."/>
            <person name="McCowen C."/>
            <person name="Montmayeur A."/>
            <person name="Murphy C."/>
            <person name="Neiman D."/>
            <person name="Pearson M."/>
            <person name="Priest M."/>
            <person name="Roberts A."/>
            <person name="Saif S."/>
            <person name="Shea T."/>
            <person name="Sisk P."/>
            <person name="Sykes S."/>
            <person name="Wortman J."/>
            <person name="Nusbaum C."/>
            <person name="Birren B."/>
        </authorList>
    </citation>
    <scope>NUCLEOTIDE SEQUENCE [LARGE SCALE GENOMIC DNA]</scope>
    <source>
        <strain evidence="8 9">ATCC 51513</strain>
    </source>
</reference>
<dbReference type="NCBIfam" id="TIGR00121">
    <property type="entry name" value="birA_ligase"/>
    <property type="match status" value="1"/>
</dbReference>
<dbReference type="eggNOG" id="COG0340">
    <property type="taxonomic scope" value="Bacteria"/>
</dbReference>
<dbReference type="PANTHER" id="PTHR12835:SF5">
    <property type="entry name" value="BIOTIN--PROTEIN LIGASE"/>
    <property type="match status" value="1"/>
</dbReference>
<dbReference type="InterPro" id="IPR008988">
    <property type="entry name" value="Transcriptional_repressor_C"/>
</dbReference>
<accession>I7LC67</accession>
<evidence type="ECO:0000256" key="4">
    <source>
        <dbReference type="ARBA" id="ARBA00023267"/>
    </source>
</evidence>
<dbReference type="EMBL" id="CAJZ01000129">
    <property type="protein sequence ID" value="CCI83689.1"/>
    <property type="molecule type" value="Genomic_DNA"/>
</dbReference>
<dbReference type="OrthoDB" id="9807064at2"/>
<gene>
    <name evidence="7" type="primary">birA</name>
    <name evidence="7" type="ORF">BN46_0961</name>
    <name evidence="8" type="ORF">HMPREF9719_01161</name>
</gene>
<dbReference type="AlphaFoldDB" id="I7LC67"/>
<dbReference type="InterPro" id="IPR045864">
    <property type="entry name" value="aa-tRNA-synth_II/BPL/LPL"/>
</dbReference>
<keyword evidence="3" id="KW-0067">ATP-binding</keyword>
<dbReference type="CDD" id="cd16442">
    <property type="entry name" value="BPL"/>
    <property type="match status" value="1"/>
</dbReference>
<dbReference type="InterPro" id="IPR003142">
    <property type="entry name" value="BPL_C"/>
</dbReference>
<dbReference type="SUPFAM" id="SSF55681">
    <property type="entry name" value="Class II aaRS and biotin synthetases"/>
    <property type="match status" value="1"/>
</dbReference>
<proteinExistence type="predicted"/>
<comment type="caution">
    <text evidence="7">The sequence shown here is derived from an EMBL/GenBank/DDBJ whole genome shotgun (WGS) entry which is preliminary data.</text>
</comment>